<feature type="coiled-coil region" evidence="2">
    <location>
        <begin position="230"/>
        <end position="282"/>
    </location>
</feature>
<comment type="caution">
    <text evidence="4">The sequence shown here is derived from an EMBL/GenBank/DDBJ whole genome shotgun (WGS) entry which is preliminary data.</text>
</comment>
<dbReference type="PROSITE" id="PS50222">
    <property type="entry name" value="EF_HAND_2"/>
    <property type="match status" value="1"/>
</dbReference>
<keyword evidence="1" id="KW-0106">Calcium</keyword>
<evidence type="ECO:0000256" key="1">
    <source>
        <dbReference type="ARBA" id="ARBA00022837"/>
    </source>
</evidence>
<feature type="non-terminal residue" evidence="4">
    <location>
        <position position="487"/>
    </location>
</feature>
<dbReference type="EMBL" id="CAJNJA010015180">
    <property type="protein sequence ID" value="CAE7357498.1"/>
    <property type="molecule type" value="Genomic_DNA"/>
</dbReference>
<protein>
    <recommendedName>
        <fullName evidence="3">EF-hand domain-containing protein</fullName>
    </recommendedName>
</protein>
<dbReference type="Proteomes" id="UP000601435">
    <property type="component" value="Unassembled WGS sequence"/>
</dbReference>
<dbReference type="InterPro" id="IPR018247">
    <property type="entry name" value="EF_Hand_1_Ca_BS"/>
</dbReference>
<keyword evidence="2" id="KW-0175">Coiled coil</keyword>
<dbReference type="PROSITE" id="PS00018">
    <property type="entry name" value="EF_HAND_1"/>
    <property type="match status" value="1"/>
</dbReference>
<accession>A0A812PNH1</accession>
<organism evidence="4 5">
    <name type="scientific">Symbiodinium necroappetens</name>
    <dbReference type="NCBI Taxonomy" id="1628268"/>
    <lineage>
        <taxon>Eukaryota</taxon>
        <taxon>Sar</taxon>
        <taxon>Alveolata</taxon>
        <taxon>Dinophyceae</taxon>
        <taxon>Suessiales</taxon>
        <taxon>Symbiodiniaceae</taxon>
        <taxon>Symbiodinium</taxon>
    </lineage>
</organism>
<dbReference type="AlphaFoldDB" id="A0A812PNH1"/>
<keyword evidence="5" id="KW-1185">Reference proteome</keyword>
<sequence>AHGAEQLQTQAIQQAASKLIVSGCQNETVAGIVRGEYVAASENHGRPVFRRTEQSNNMDVLIYFWDDRDGASFSGWWFGPAVGGDQVWAYSPDKSMVPPSSQWRVPYDGPVDASFSVQVVGSQEQQAYQQMAQQNQYQQAQQGYTQGCGPCGQAGFQQNMGHQEWQEAQRRQQEEQNAIQMVRQAIHRVRTTSPEALDQACAEMQDVFNKVGSECGNMWQRLQQEVYQATQMAAERKETYRQQREEEEKRMKEREAVTAQLLQELSQLVIAAEGSVSELKEKVQPIMDTSLDLSELDKSSAGFGEVKGKAKASCRACSDFLLSKRFAMEEARSVVAETREQLVQLQRKIHGAFVNMATCVNGLEAKIDGAHRKEKALKHMEKREELFRKYDVDNDGMLNAQEIAAYAQGEYSFQVPQSVIDKLVGSGDDRRGVDKQNLARVRQAVGVAREEAAVKRRRVEAEKRRRELEAEKEALEAPCSTRAVAKF</sequence>
<feature type="domain" description="EF-hand" evidence="3">
    <location>
        <begin position="378"/>
        <end position="413"/>
    </location>
</feature>
<dbReference type="Gene3D" id="1.10.238.10">
    <property type="entry name" value="EF-hand"/>
    <property type="match status" value="1"/>
</dbReference>
<feature type="coiled-coil region" evidence="2">
    <location>
        <begin position="451"/>
        <end position="478"/>
    </location>
</feature>
<gene>
    <name evidence="4" type="ORF">SNEC2469_LOCUS9380</name>
</gene>
<evidence type="ECO:0000259" key="3">
    <source>
        <dbReference type="PROSITE" id="PS50222"/>
    </source>
</evidence>
<proteinExistence type="predicted"/>
<name>A0A812PNH1_9DINO</name>
<dbReference type="GO" id="GO:0005509">
    <property type="term" value="F:calcium ion binding"/>
    <property type="evidence" value="ECO:0007669"/>
    <property type="project" value="InterPro"/>
</dbReference>
<evidence type="ECO:0000313" key="4">
    <source>
        <dbReference type="EMBL" id="CAE7357498.1"/>
    </source>
</evidence>
<dbReference type="OrthoDB" id="442072at2759"/>
<evidence type="ECO:0000313" key="5">
    <source>
        <dbReference type="Proteomes" id="UP000601435"/>
    </source>
</evidence>
<dbReference type="SUPFAM" id="SSF47473">
    <property type="entry name" value="EF-hand"/>
    <property type="match status" value="1"/>
</dbReference>
<reference evidence="4" key="1">
    <citation type="submission" date="2021-02" db="EMBL/GenBank/DDBJ databases">
        <authorList>
            <person name="Dougan E. K."/>
            <person name="Rhodes N."/>
            <person name="Thang M."/>
            <person name="Chan C."/>
        </authorList>
    </citation>
    <scope>NUCLEOTIDE SEQUENCE</scope>
</reference>
<dbReference type="InterPro" id="IPR002048">
    <property type="entry name" value="EF_hand_dom"/>
</dbReference>
<dbReference type="InterPro" id="IPR011992">
    <property type="entry name" value="EF-hand-dom_pair"/>
</dbReference>
<evidence type="ECO:0000256" key="2">
    <source>
        <dbReference type="SAM" id="Coils"/>
    </source>
</evidence>